<comment type="caution">
    <text evidence="2">The sequence shown here is derived from an EMBL/GenBank/DDBJ whole genome shotgun (WGS) entry which is preliminary data.</text>
</comment>
<keyword evidence="1" id="KW-1133">Transmembrane helix</keyword>
<accession>A0A9D4VDF6</accession>
<evidence type="ECO:0000313" key="2">
    <source>
        <dbReference type="EMBL" id="KAI5084511.1"/>
    </source>
</evidence>
<organism evidence="2 3">
    <name type="scientific">Adiantum capillus-veneris</name>
    <name type="common">Maidenhair fern</name>
    <dbReference type="NCBI Taxonomy" id="13818"/>
    <lineage>
        <taxon>Eukaryota</taxon>
        <taxon>Viridiplantae</taxon>
        <taxon>Streptophyta</taxon>
        <taxon>Embryophyta</taxon>
        <taxon>Tracheophyta</taxon>
        <taxon>Polypodiopsida</taxon>
        <taxon>Polypodiidae</taxon>
        <taxon>Polypodiales</taxon>
        <taxon>Pteridineae</taxon>
        <taxon>Pteridaceae</taxon>
        <taxon>Vittarioideae</taxon>
        <taxon>Adiantum</taxon>
    </lineage>
</organism>
<gene>
    <name evidence="2" type="ORF">GOP47_0000680</name>
</gene>
<evidence type="ECO:0000256" key="1">
    <source>
        <dbReference type="SAM" id="Phobius"/>
    </source>
</evidence>
<keyword evidence="3" id="KW-1185">Reference proteome</keyword>
<keyword evidence="1" id="KW-0812">Transmembrane</keyword>
<keyword evidence="1" id="KW-0472">Membrane</keyword>
<protein>
    <submittedName>
        <fullName evidence="2">Uncharacterized protein</fullName>
    </submittedName>
</protein>
<name>A0A9D4VDF6_ADICA</name>
<feature type="transmembrane region" description="Helical" evidence="1">
    <location>
        <begin position="106"/>
        <end position="127"/>
    </location>
</feature>
<feature type="transmembrane region" description="Helical" evidence="1">
    <location>
        <begin position="69"/>
        <end position="86"/>
    </location>
</feature>
<sequence length="182" mass="20282">MHPKGDEPCACLGLYVNVAQSPGDPVTQQDVQKRSWLPPAVDPCLQMIFNGNNFCSLVHRAFLFHPLDWAFFPAAFFFAIAFRIAFRSLDFCCCGLRVDCIELLDFSLELSLVVGVAIGVSFCCLAIPDRPARVQFSDSRAAACAWRFSSLCSFLQQKSINLVWRFALCGESPIRDCSITLK</sequence>
<dbReference type="EMBL" id="JABFUD020000001">
    <property type="protein sequence ID" value="KAI5084511.1"/>
    <property type="molecule type" value="Genomic_DNA"/>
</dbReference>
<evidence type="ECO:0000313" key="3">
    <source>
        <dbReference type="Proteomes" id="UP000886520"/>
    </source>
</evidence>
<reference evidence="2" key="1">
    <citation type="submission" date="2021-01" db="EMBL/GenBank/DDBJ databases">
        <title>Adiantum capillus-veneris genome.</title>
        <authorList>
            <person name="Fang Y."/>
            <person name="Liao Q."/>
        </authorList>
    </citation>
    <scope>NUCLEOTIDE SEQUENCE</scope>
    <source>
        <strain evidence="2">H3</strain>
        <tissue evidence="2">Leaf</tissue>
    </source>
</reference>
<dbReference type="AlphaFoldDB" id="A0A9D4VDF6"/>
<proteinExistence type="predicted"/>
<dbReference type="Proteomes" id="UP000886520">
    <property type="component" value="Chromosome 1"/>
</dbReference>